<proteinExistence type="inferred from homology"/>
<keyword evidence="6" id="KW-0684">Rhamnose metabolism</keyword>
<keyword evidence="5" id="KW-0067">ATP-binding</keyword>
<evidence type="ECO:0000256" key="2">
    <source>
        <dbReference type="ARBA" id="ARBA00022679"/>
    </source>
</evidence>
<keyword evidence="10" id="KW-1185">Reference proteome</keyword>
<dbReference type="RefSeq" id="WP_158342311.1">
    <property type="nucleotide sequence ID" value="NZ_JAHQCW010000004.1"/>
</dbReference>
<dbReference type="PIRSF" id="PIRSF000538">
    <property type="entry name" value="GlpK"/>
    <property type="match status" value="1"/>
</dbReference>
<dbReference type="Pfam" id="PF00370">
    <property type="entry name" value="FGGY_N"/>
    <property type="match status" value="1"/>
</dbReference>
<dbReference type="InterPro" id="IPR013449">
    <property type="entry name" value="Rhamnulokinase"/>
</dbReference>
<dbReference type="GO" id="GO:0019301">
    <property type="term" value="P:rhamnose catabolic process"/>
    <property type="evidence" value="ECO:0007669"/>
    <property type="project" value="InterPro"/>
</dbReference>
<dbReference type="GO" id="GO:0008993">
    <property type="term" value="F:rhamnulokinase activity"/>
    <property type="evidence" value="ECO:0007669"/>
    <property type="project" value="InterPro"/>
</dbReference>
<dbReference type="InterPro" id="IPR018484">
    <property type="entry name" value="FGGY_N"/>
</dbReference>
<dbReference type="AlphaFoldDB" id="A0A949K671"/>
<evidence type="ECO:0000259" key="8">
    <source>
        <dbReference type="Pfam" id="PF02782"/>
    </source>
</evidence>
<dbReference type="Gene3D" id="3.30.420.40">
    <property type="match status" value="2"/>
</dbReference>
<dbReference type="EMBL" id="JAHQCW010000004">
    <property type="protein sequence ID" value="MBU9735682.1"/>
    <property type="molecule type" value="Genomic_DNA"/>
</dbReference>
<dbReference type="GO" id="GO:0005524">
    <property type="term" value="F:ATP binding"/>
    <property type="evidence" value="ECO:0007669"/>
    <property type="project" value="UniProtKB-KW"/>
</dbReference>
<evidence type="ECO:0000256" key="4">
    <source>
        <dbReference type="ARBA" id="ARBA00022777"/>
    </source>
</evidence>
<keyword evidence="4" id="KW-0418">Kinase</keyword>
<evidence type="ECO:0000256" key="5">
    <source>
        <dbReference type="ARBA" id="ARBA00022840"/>
    </source>
</evidence>
<reference evidence="9" key="1">
    <citation type="submission" date="2021-06" db="EMBL/GenBank/DDBJ databases">
        <title>Description of novel taxa of the family Lachnospiraceae.</title>
        <authorList>
            <person name="Chaplin A.V."/>
            <person name="Sokolova S.R."/>
            <person name="Pikina A.P."/>
            <person name="Korzhanova M."/>
            <person name="Belova V."/>
            <person name="Korostin D."/>
            <person name="Efimov B.A."/>
        </authorList>
    </citation>
    <scope>NUCLEOTIDE SEQUENCE</scope>
    <source>
        <strain evidence="9">ASD5720</strain>
    </source>
</reference>
<accession>A0A949K671</accession>
<evidence type="ECO:0000256" key="1">
    <source>
        <dbReference type="ARBA" id="ARBA00009156"/>
    </source>
</evidence>
<keyword evidence="2" id="KW-0808">Transferase</keyword>
<keyword evidence="3" id="KW-0547">Nucleotide-binding</keyword>
<evidence type="ECO:0000259" key="7">
    <source>
        <dbReference type="Pfam" id="PF00370"/>
    </source>
</evidence>
<dbReference type="InterPro" id="IPR018485">
    <property type="entry name" value="FGGY_C"/>
</dbReference>
<dbReference type="Pfam" id="PF02782">
    <property type="entry name" value="FGGY_C"/>
    <property type="match status" value="1"/>
</dbReference>
<evidence type="ECO:0000256" key="3">
    <source>
        <dbReference type="ARBA" id="ARBA00022741"/>
    </source>
</evidence>
<evidence type="ECO:0000256" key="6">
    <source>
        <dbReference type="ARBA" id="ARBA00023308"/>
    </source>
</evidence>
<dbReference type="InterPro" id="IPR000577">
    <property type="entry name" value="Carb_kinase_FGGY"/>
</dbReference>
<protein>
    <submittedName>
        <fullName evidence="9">Rhamnulokinase</fullName>
    </submittedName>
</protein>
<comment type="caution">
    <text evidence="9">The sequence shown here is derived from an EMBL/GenBank/DDBJ whole genome shotgun (WGS) entry which is preliminary data.</text>
</comment>
<dbReference type="InterPro" id="IPR043129">
    <property type="entry name" value="ATPase_NBD"/>
</dbReference>
<dbReference type="Proteomes" id="UP000712157">
    <property type="component" value="Unassembled WGS sequence"/>
</dbReference>
<feature type="domain" description="Carbohydrate kinase FGGY N-terminal" evidence="7">
    <location>
        <begin position="6"/>
        <end position="246"/>
    </location>
</feature>
<dbReference type="CDD" id="cd07771">
    <property type="entry name" value="ASKHA_NBD_FGGY_RhaB-like"/>
    <property type="match status" value="1"/>
</dbReference>
<dbReference type="InterPro" id="IPR050406">
    <property type="entry name" value="FGGY_Carb_Kinase"/>
</dbReference>
<organism evidence="9 10">
    <name type="scientific">Diplocloster agilis</name>
    <dbReference type="NCBI Taxonomy" id="2850323"/>
    <lineage>
        <taxon>Bacteria</taxon>
        <taxon>Bacillati</taxon>
        <taxon>Bacillota</taxon>
        <taxon>Clostridia</taxon>
        <taxon>Lachnospirales</taxon>
        <taxon>Lachnospiraceae</taxon>
        <taxon>Diplocloster</taxon>
    </lineage>
</organism>
<sequence length="491" mass="54569">MKNKGVLAFDIGASSGRAVLGLFDQGSIRLKEIHRFQNTPVEVRGVLYWDILSLFHEIKNGIRMAQSEGTIVSLGIDTWGLDFGLLDKQGRLLENPIHYRDSRTGGMKEAGDGLLGNSVSLYKTTGIQFLENNTVYQLLSLVLERPDFLENAETLLMIPDLLEYMLTNNIHAEYSAAMTTQLVNTHTGMWSERILDKLGIPARLFPPIIPSGSIAGKLSPMVQKELGVDEITVMAVASHDSQSAVLAVPAGEKEFIFISCGTWSFIGTELDAPVISRKAELYNMTNERGYKEKVTFATNITGLWVLQECRRQWEKEGSCFSYEQLEEMGTKAVSAGCFIDTDHECFTGVGDMPENVREYCARTNQSVPGTPGEFIRCIYESLAMKYRLAIERISECTGNHYSCIYVVGGGSKSGLLCQLTADICKTRVISGPAEATAMGNVLLQLMASKEIKDIEEGRAIIRNTQDVRIFDPDTLKDWELEYKKFIQTMPA</sequence>
<comment type="similarity">
    <text evidence="1">Belongs to the FGGY kinase family.</text>
</comment>
<dbReference type="SUPFAM" id="SSF53067">
    <property type="entry name" value="Actin-like ATPase domain"/>
    <property type="match status" value="2"/>
</dbReference>
<evidence type="ECO:0000313" key="10">
    <source>
        <dbReference type="Proteomes" id="UP000712157"/>
    </source>
</evidence>
<dbReference type="PANTHER" id="PTHR43095:SF2">
    <property type="entry name" value="GLUCONOKINASE"/>
    <property type="match status" value="1"/>
</dbReference>
<gene>
    <name evidence="9" type="ORF">KTH89_03975</name>
</gene>
<evidence type="ECO:0000313" key="9">
    <source>
        <dbReference type="EMBL" id="MBU9735682.1"/>
    </source>
</evidence>
<name>A0A949K671_9FIRM</name>
<feature type="domain" description="Carbohydrate kinase FGGY C-terminal" evidence="8">
    <location>
        <begin position="258"/>
        <end position="447"/>
    </location>
</feature>
<dbReference type="PANTHER" id="PTHR43095">
    <property type="entry name" value="SUGAR KINASE"/>
    <property type="match status" value="1"/>
</dbReference>